<dbReference type="InterPro" id="IPR049326">
    <property type="entry name" value="Rhodopsin_dom_fungi"/>
</dbReference>
<feature type="transmembrane region" description="Helical" evidence="16">
    <location>
        <begin position="180"/>
        <end position="203"/>
    </location>
</feature>
<feature type="region of interest" description="Disordered" evidence="15">
    <location>
        <begin position="382"/>
        <end position="413"/>
    </location>
</feature>
<evidence type="ECO:0000256" key="6">
    <source>
        <dbReference type="ARBA" id="ARBA00022622"/>
    </source>
</evidence>
<feature type="disulfide bond" evidence="14">
    <location>
        <begin position="50"/>
        <end position="57"/>
    </location>
</feature>
<evidence type="ECO:0000256" key="17">
    <source>
        <dbReference type="SAM" id="SignalP"/>
    </source>
</evidence>
<reference evidence="19 20" key="1">
    <citation type="journal article" date="2024" name="IMA Fungus">
        <title>IMA Genome - F19 : A genome assembly and annotation guide to empower mycologists, including annotated draft genome sequences of Ceratocystis pirilliformis, Diaporthe australafricana, Fusarium ophioides, Paecilomyces lecythidis, and Sporothrix stenoceras.</title>
        <authorList>
            <person name="Aylward J."/>
            <person name="Wilson A.M."/>
            <person name="Visagie C.M."/>
            <person name="Spraker J."/>
            <person name="Barnes I."/>
            <person name="Buitendag C."/>
            <person name="Ceriani C."/>
            <person name="Del Mar Angel L."/>
            <person name="du Plessis D."/>
            <person name="Fuchs T."/>
            <person name="Gasser K."/>
            <person name="Kramer D."/>
            <person name="Li W."/>
            <person name="Munsamy K."/>
            <person name="Piso A."/>
            <person name="Price J.L."/>
            <person name="Sonnekus B."/>
            <person name="Thomas C."/>
            <person name="van der Nest A."/>
            <person name="van Dijk A."/>
            <person name="van Heerden A."/>
            <person name="van Vuuren N."/>
            <person name="Yilmaz N."/>
            <person name="Duong T.A."/>
            <person name="van der Merwe N.A."/>
            <person name="Wingfield M.J."/>
            <person name="Wingfield B.D."/>
        </authorList>
    </citation>
    <scope>NUCLEOTIDE SEQUENCE [LARGE SCALE GENOMIC DNA]</scope>
    <source>
        <strain evidence="19 20">CMW 5346</strain>
    </source>
</reference>
<evidence type="ECO:0000313" key="20">
    <source>
        <dbReference type="Proteomes" id="UP001583186"/>
    </source>
</evidence>
<evidence type="ECO:0000256" key="2">
    <source>
        <dbReference type="ARBA" id="ARBA00004589"/>
    </source>
</evidence>
<keyword evidence="6" id="KW-0325">Glycoprotein</keyword>
<feature type="transmembrane region" description="Helical" evidence="16">
    <location>
        <begin position="300"/>
        <end position="323"/>
    </location>
</feature>
<evidence type="ECO:0000256" key="9">
    <source>
        <dbReference type="ARBA" id="ARBA00022989"/>
    </source>
</evidence>
<evidence type="ECO:0000259" key="18">
    <source>
        <dbReference type="PROSITE" id="PS52012"/>
    </source>
</evidence>
<feature type="transmembrane region" description="Helical" evidence="16">
    <location>
        <begin position="257"/>
        <end position="279"/>
    </location>
</feature>
<keyword evidence="8 17" id="KW-0732">Signal</keyword>
<comment type="similarity">
    <text evidence="13">Belongs to the SAT4 family.</text>
</comment>
<dbReference type="InterPro" id="IPR052337">
    <property type="entry name" value="SAT4-like"/>
</dbReference>
<keyword evidence="9 16" id="KW-1133">Transmembrane helix</keyword>
<keyword evidence="7 16" id="KW-0812">Transmembrane</keyword>
<dbReference type="InterPro" id="IPR008427">
    <property type="entry name" value="Extracellular_membr_CFEM_dom"/>
</dbReference>
<feature type="domain" description="CFEM" evidence="18">
    <location>
        <begin position="8"/>
        <end position="119"/>
    </location>
</feature>
<feature type="transmembrane region" description="Helical" evidence="16">
    <location>
        <begin position="215"/>
        <end position="237"/>
    </location>
</feature>
<feature type="compositionally biased region" description="Polar residues" evidence="15">
    <location>
        <begin position="382"/>
        <end position="391"/>
    </location>
</feature>
<evidence type="ECO:0000256" key="7">
    <source>
        <dbReference type="ARBA" id="ARBA00022692"/>
    </source>
</evidence>
<feature type="signal peptide" evidence="17">
    <location>
        <begin position="1"/>
        <end position="23"/>
    </location>
</feature>
<evidence type="ECO:0000256" key="8">
    <source>
        <dbReference type="ARBA" id="ARBA00022729"/>
    </source>
</evidence>
<dbReference type="Proteomes" id="UP001583186">
    <property type="component" value="Unassembled WGS sequence"/>
</dbReference>
<comment type="subcellular location">
    <subcellularLocation>
        <location evidence="2">Membrane</location>
        <topology evidence="2">Lipid-anchor</topology>
        <topology evidence="2">GPI-anchor</topology>
    </subcellularLocation>
    <subcellularLocation>
        <location evidence="1">Membrane</location>
        <topology evidence="1">Multi-pass membrane protein</topology>
    </subcellularLocation>
    <subcellularLocation>
        <location evidence="3">Secreted</location>
    </subcellularLocation>
</comment>
<evidence type="ECO:0000256" key="3">
    <source>
        <dbReference type="ARBA" id="ARBA00004613"/>
    </source>
</evidence>
<feature type="chain" id="PRO_5046227848" description="CFEM domain-containing protein" evidence="17">
    <location>
        <begin position="24"/>
        <end position="536"/>
    </location>
</feature>
<gene>
    <name evidence="19" type="ORF">Sste5346_003841</name>
</gene>
<feature type="transmembrane region" description="Helical" evidence="16">
    <location>
        <begin position="343"/>
        <end position="363"/>
    </location>
</feature>
<evidence type="ECO:0000256" key="16">
    <source>
        <dbReference type="SAM" id="Phobius"/>
    </source>
</evidence>
<proteinExistence type="inferred from homology"/>
<dbReference type="PANTHER" id="PTHR33048:SF143">
    <property type="entry name" value="EXTRACELLULAR MEMBRANE PROTEIN CFEM DOMAIN-CONTAINING PROTEIN-RELATED"/>
    <property type="match status" value="1"/>
</dbReference>
<evidence type="ECO:0000256" key="14">
    <source>
        <dbReference type="PROSITE-ProRule" id="PRU01356"/>
    </source>
</evidence>
<feature type="region of interest" description="Disordered" evidence="15">
    <location>
        <begin position="512"/>
        <end position="536"/>
    </location>
</feature>
<evidence type="ECO:0000313" key="19">
    <source>
        <dbReference type="EMBL" id="KAL1897985.1"/>
    </source>
</evidence>
<keyword evidence="12" id="KW-0449">Lipoprotein</keyword>
<feature type="transmembrane region" description="Helical" evidence="16">
    <location>
        <begin position="136"/>
        <end position="160"/>
    </location>
</feature>
<evidence type="ECO:0000256" key="10">
    <source>
        <dbReference type="ARBA" id="ARBA00023136"/>
    </source>
</evidence>
<comment type="caution">
    <text evidence="19">The sequence shown here is derived from an EMBL/GenBank/DDBJ whole genome shotgun (WGS) entry which is preliminary data.</text>
</comment>
<evidence type="ECO:0000256" key="11">
    <source>
        <dbReference type="ARBA" id="ARBA00023157"/>
    </source>
</evidence>
<keyword evidence="5" id="KW-0964">Secreted</keyword>
<evidence type="ECO:0000256" key="5">
    <source>
        <dbReference type="ARBA" id="ARBA00022525"/>
    </source>
</evidence>
<feature type="region of interest" description="Disordered" evidence="15">
    <location>
        <begin position="464"/>
        <end position="489"/>
    </location>
</feature>
<evidence type="ECO:0000256" key="1">
    <source>
        <dbReference type="ARBA" id="ARBA00004141"/>
    </source>
</evidence>
<comment type="caution">
    <text evidence="14">Lacks conserved residue(s) required for the propagation of feature annotation.</text>
</comment>
<name>A0ABR3ZBD7_9PEZI</name>
<evidence type="ECO:0000256" key="12">
    <source>
        <dbReference type="ARBA" id="ARBA00023288"/>
    </source>
</evidence>
<feature type="transmembrane region" description="Helical" evidence="16">
    <location>
        <begin position="105"/>
        <end position="124"/>
    </location>
</feature>
<dbReference type="Pfam" id="PF05730">
    <property type="entry name" value="CFEM"/>
    <property type="match status" value="1"/>
</dbReference>
<evidence type="ECO:0000256" key="4">
    <source>
        <dbReference type="ARBA" id="ARBA00010031"/>
    </source>
</evidence>
<dbReference type="PROSITE" id="PS52012">
    <property type="entry name" value="CFEM"/>
    <property type="match status" value="1"/>
</dbReference>
<dbReference type="PANTHER" id="PTHR33048">
    <property type="entry name" value="PTH11-LIKE INTEGRAL MEMBRANE PROTEIN (AFU_ORTHOLOGUE AFUA_5G11245)"/>
    <property type="match status" value="1"/>
</dbReference>
<keyword evidence="11 14" id="KW-1015">Disulfide bond</keyword>
<dbReference type="Pfam" id="PF20684">
    <property type="entry name" value="Fung_rhodopsin"/>
    <property type="match status" value="1"/>
</dbReference>
<protein>
    <recommendedName>
        <fullName evidence="18">CFEM domain-containing protein</fullName>
    </recommendedName>
</protein>
<comment type="similarity">
    <text evidence="4">Belongs to the RBT5 family.</text>
</comment>
<sequence>MKIVTQVLALLLPALLMPQLAAAAVNGAVFGDLPSCALTCLISSLGDSACSVTNTTCMCLDTKLQDDSTTCILANCTTLEALSAKNITAIGCDQPVRDKSNTFRVTSTTLAIITGVFLVTRIAYRIFVAGSIGWDDWVAMISFFVGVPSSVINIQGLAANGLGHDIWTLPSAEIYRFIKFFYIIEIFYFTDVTLLKLTILFFYLRIFPTKGVRRIIWGTIGFVVVYGLTFIFVGIFQCHPISYYWTNWDGEHTGTCLSVNAIGWANAAISIALDLWMLAVPLYQLRKLRLHWKKKLSVGVMFTVGTFVTVVSILRLQSLLSFANSTNPTWDNYEVINWSTIEINVGIICACLPSTRLILVHFFPRVLGSSSLRYNSNNHYYDQDGNGNSQRHGGIGGSNNRGGGGTGGAGSRVRSIPLVSTASSRHQKGTNTTITTINAHDEEDDLGMMHEGRFGRSNSAAGIHGPLGGGGAQHGQKESIGGTGASGPGGILYQKSYAVEYGSEYNDEARLVYERGQQGNSSKSDLKSSRGSESSL</sequence>
<evidence type="ECO:0000256" key="15">
    <source>
        <dbReference type="SAM" id="MobiDB-lite"/>
    </source>
</evidence>
<feature type="disulfide bond" evidence="14">
    <location>
        <begin position="40"/>
        <end position="71"/>
    </location>
</feature>
<evidence type="ECO:0000256" key="13">
    <source>
        <dbReference type="ARBA" id="ARBA00038359"/>
    </source>
</evidence>
<feature type="disulfide bond" evidence="14">
    <location>
        <begin position="59"/>
        <end position="92"/>
    </location>
</feature>
<keyword evidence="20" id="KW-1185">Reference proteome</keyword>
<feature type="disulfide bond" evidence="14">
    <location>
        <begin position="36"/>
        <end position="76"/>
    </location>
</feature>
<dbReference type="EMBL" id="JAWCUI010000017">
    <property type="protein sequence ID" value="KAL1897985.1"/>
    <property type="molecule type" value="Genomic_DNA"/>
</dbReference>
<organism evidence="19 20">
    <name type="scientific">Sporothrix stenoceras</name>
    <dbReference type="NCBI Taxonomy" id="5173"/>
    <lineage>
        <taxon>Eukaryota</taxon>
        <taxon>Fungi</taxon>
        <taxon>Dikarya</taxon>
        <taxon>Ascomycota</taxon>
        <taxon>Pezizomycotina</taxon>
        <taxon>Sordariomycetes</taxon>
        <taxon>Sordariomycetidae</taxon>
        <taxon>Ophiostomatales</taxon>
        <taxon>Ophiostomataceae</taxon>
        <taxon>Sporothrix</taxon>
    </lineage>
</organism>
<accession>A0ABR3ZBD7</accession>
<keyword evidence="10 16" id="KW-0472">Membrane</keyword>
<keyword evidence="6" id="KW-0336">GPI-anchor</keyword>
<feature type="compositionally biased region" description="Gly residues" evidence="15">
    <location>
        <begin position="393"/>
        <end position="410"/>
    </location>
</feature>